<dbReference type="AlphaFoldDB" id="A0AAP2UKJ8"/>
<protein>
    <submittedName>
        <fullName evidence="2">LysR family transcriptional regulator</fullName>
    </submittedName>
</protein>
<evidence type="ECO:0000259" key="1">
    <source>
        <dbReference type="PROSITE" id="PS50931"/>
    </source>
</evidence>
<organism evidence="2 3">
    <name type="scientific">Faecalibacillus intestinalis</name>
    <dbReference type="NCBI Taxonomy" id="1982626"/>
    <lineage>
        <taxon>Bacteria</taxon>
        <taxon>Bacillati</taxon>
        <taxon>Bacillota</taxon>
        <taxon>Erysipelotrichia</taxon>
        <taxon>Erysipelotrichales</taxon>
        <taxon>Coprobacillaceae</taxon>
        <taxon>Faecalibacillus</taxon>
    </lineage>
</organism>
<dbReference type="SUPFAM" id="SSF46785">
    <property type="entry name" value="Winged helix' DNA-binding domain"/>
    <property type="match status" value="1"/>
</dbReference>
<evidence type="ECO:0000313" key="2">
    <source>
        <dbReference type="EMBL" id="MCQ5063261.1"/>
    </source>
</evidence>
<accession>A0AAP2UKJ8</accession>
<dbReference type="Gene3D" id="1.10.10.10">
    <property type="entry name" value="Winged helix-like DNA-binding domain superfamily/Winged helix DNA-binding domain"/>
    <property type="match status" value="1"/>
</dbReference>
<dbReference type="InterPro" id="IPR036388">
    <property type="entry name" value="WH-like_DNA-bd_sf"/>
</dbReference>
<dbReference type="PROSITE" id="PS50931">
    <property type="entry name" value="HTH_LYSR"/>
    <property type="match status" value="1"/>
</dbReference>
<proteinExistence type="predicted"/>
<dbReference type="GO" id="GO:0003700">
    <property type="term" value="F:DNA-binding transcription factor activity"/>
    <property type="evidence" value="ECO:0007669"/>
    <property type="project" value="InterPro"/>
</dbReference>
<feature type="non-terminal residue" evidence="2">
    <location>
        <position position="41"/>
    </location>
</feature>
<comment type="caution">
    <text evidence="2">The sequence shown here is derived from an EMBL/GenBank/DDBJ whole genome shotgun (WGS) entry which is preliminary data.</text>
</comment>
<dbReference type="Pfam" id="PF00126">
    <property type="entry name" value="HTH_1"/>
    <property type="match status" value="1"/>
</dbReference>
<dbReference type="Proteomes" id="UP001204814">
    <property type="component" value="Unassembled WGS sequence"/>
</dbReference>
<evidence type="ECO:0000313" key="3">
    <source>
        <dbReference type="Proteomes" id="UP001204814"/>
    </source>
</evidence>
<reference evidence="2" key="1">
    <citation type="submission" date="2022-06" db="EMBL/GenBank/DDBJ databases">
        <title>Isolation of gut microbiota from human fecal samples.</title>
        <authorList>
            <person name="Pamer E.G."/>
            <person name="Barat B."/>
            <person name="Waligurski E."/>
            <person name="Medina S."/>
            <person name="Paddock L."/>
            <person name="Mostad J."/>
        </authorList>
    </citation>
    <scope>NUCLEOTIDE SEQUENCE</scope>
    <source>
        <strain evidence="2">DFI.6.24</strain>
    </source>
</reference>
<feature type="domain" description="HTH lysR-type" evidence="1">
    <location>
        <begin position="1"/>
        <end position="41"/>
    </location>
</feature>
<dbReference type="InterPro" id="IPR000847">
    <property type="entry name" value="LysR_HTH_N"/>
</dbReference>
<dbReference type="EMBL" id="JANGBO010000075">
    <property type="protein sequence ID" value="MCQ5063261.1"/>
    <property type="molecule type" value="Genomic_DNA"/>
</dbReference>
<gene>
    <name evidence="2" type="ORF">NE542_15800</name>
</gene>
<sequence length="41" mass="4488">MTLAQLRYVITVALLGTLSSAAKRLYISHPSLTSAIKELEK</sequence>
<dbReference type="InterPro" id="IPR036390">
    <property type="entry name" value="WH_DNA-bd_sf"/>
</dbReference>
<name>A0AAP2UKJ8_9FIRM</name>